<dbReference type="InterPro" id="IPR047252">
    <property type="entry name" value="TP53BP1-like"/>
</dbReference>
<name>A0AAN8WJ36_HALRR</name>
<dbReference type="InterPro" id="IPR047249">
    <property type="entry name" value="BRCT_p53bp1-like_rpt1"/>
</dbReference>
<dbReference type="EMBL" id="JAXCGZ010018922">
    <property type="protein sequence ID" value="KAK7067122.1"/>
    <property type="molecule type" value="Genomic_DNA"/>
</dbReference>
<comment type="subcellular location">
    <subcellularLocation>
        <location evidence="1">Nucleus</location>
    </subcellularLocation>
</comment>
<comment type="caution">
    <text evidence="6">The sequence shown here is derived from an EMBL/GenBank/DDBJ whole genome shotgun (WGS) entry which is preliminary data.</text>
</comment>
<evidence type="ECO:0000256" key="1">
    <source>
        <dbReference type="ARBA" id="ARBA00004123"/>
    </source>
</evidence>
<dbReference type="PROSITE" id="PS50172">
    <property type="entry name" value="BRCT"/>
    <property type="match status" value="2"/>
</dbReference>
<keyword evidence="7" id="KW-1185">Reference proteome</keyword>
<evidence type="ECO:0000259" key="5">
    <source>
        <dbReference type="PROSITE" id="PS50172"/>
    </source>
</evidence>
<feature type="compositionally biased region" description="Polar residues" evidence="4">
    <location>
        <begin position="1193"/>
        <end position="1213"/>
    </location>
</feature>
<dbReference type="GO" id="GO:0000077">
    <property type="term" value="P:DNA damage checkpoint signaling"/>
    <property type="evidence" value="ECO:0007669"/>
    <property type="project" value="TreeGrafter"/>
</dbReference>
<evidence type="ECO:0000256" key="4">
    <source>
        <dbReference type="SAM" id="MobiDB-lite"/>
    </source>
</evidence>
<feature type="compositionally biased region" description="Basic residues" evidence="4">
    <location>
        <begin position="1177"/>
        <end position="1192"/>
    </location>
</feature>
<keyword evidence="2" id="KW-0227">DNA damage</keyword>
<dbReference type="CDD" id="cd17724">
    <property type="entry name" value="BRCT_p53bp1_rpt2"/>
    <property type="match status" value="1"/>
</dbReference>
<feature type="compositionally biased region" description="Low complexity" evidence="4">
    <location>
        <begin position="726"/>
        <end position="752"/>
    </location>
</feature>
<feature type="compositionally biased region" description="Basic and acidic residues" evidence="4">
    <location>
        <begin position="859"/>
        <end position="879"/>
    </location>
</feature>
<evidence type="ECO:0000256" key="3">
    <source>
        <dbReference type="ARBA" id="ARBA00023242"/>
    </source>
</evidence>
<feature type="compositionally biased region" description="Basic and acidic residues" evidence="4">
    <location>
        <begin position="393"/>
        <end position="408"/>
    </location>
</feature>
<feature type="compositionally biased region" description="Basic residues" evidence="4">
    <location>
        <begin position="846"/>
        <end position="857"/>
    </location>
</feature>
<dbReference type="Gene3D" id="3.40.50.10190">
    <property type="entry name" value="BRCT domain"/>
    <property type="match status" value="2"/>
</dbReference>
<feature type="region of interest" description="Disordered" evidence="4">
    <location>
        <begin position="814"/>
        <end position="895"/>
    </location>
</feature>
<evidence type="ECO:0000256" key="2">
    <source>
        <dbReference type="ARBA" id="ARBA00022763"/>
    </source>
</evidence>
<protein>
    <recommendedName>
        <fullName evidence="5">BRCT domain-containing protein</fullName>
    </recommendedName>
</protein>
<dbReference type="PANTHER" id="PTHR15321:SF3">
    <property type="entry name" value="TP53-BINDING PROTEIN 1"/>
    <property type="match status" value="1"/>
</dbReference>
<dbReference type="InterPro" id="IPR047250">
    <property type="entry name" value="BRCT_p53bp1-like_rpt2"/>
</dbReference>
<dbReference type="GO" id="GO:0005634">
    <property type="term" value="C:nucleus"/>
    <property type="evidence" value="ECO:0007669"/>
    <property type="project" value="UniProtKB-SubCell"/>
</dbReference>
<feature type="region of interest" description="Disordered" evidence="4">
    <location>
        <begin position="294"/>
        <end position="328"/>
    </location>
</feature>
<proteinExistence type="predicted"/>
<dbReference type="SMART" id="SM00292">
    <property type="entry name" value="BRCT"/>
    <property type="match status" value="2"/>
</dbReference>
<dbReference type="PANTHER" id="PTHR15321">
    <property type="entry name" value="TUMOR SUPPRESSOR P53-BINDING PROTEIN 1"/>
    <property type="match status" value="1"/>
</dbReference>
<feature type="compositionally biased region" description="Polar residues" evidence="4">
    <location>
        <begin position="382"/>
        <end position="391"/>
    </location>
</feature>
<dbReference type="Proteomes" id="UP001381693">
    <property type="component" value="Unassembled WGS sequence"/>
</dbReference>
<feature type="region of interest" description="Disordered" evidence="4">
    <location>
        <begin position="1132"/>
        <end position="1270"/>
    </location>
</feature>
<dbReference type="GO" id="GO:0042393">
    <property type="term" value="F:histone binding"/>
    <property type="evidence" value="ECO:0007669"/>
    <property type="project" value="TreeGrafter"/>
</dbReference>
<feature type="domain" description="BRCT" evidence="5">
    <location>
        <begin position="1272"/>
        <end position="1407"/>
    </location>
</feature>
<feature type="region of interest" description="Disordered" evidence="4">
    <location>
        <begin position="372"/>
        <end position="411"/>
    </location>
</feature>
<keyword evidence="3" id="KW-0539">Nucleus</keyword>
<feature type="compositionally biased region" description="Basic and acidic residues" evidence="4">
    <location>
        <begin position="1218"/>
        <end position="1227"/>
    </location>
</feature>
<feature type="region of interest" description="Disordered" evidence="4">
    <location>
        <begin position="516"/>
        <end position="578"/>
    </location>
</feature>
<dbReference type="CDD" id="cd17745">
    <property type="entry name" value="BRCT_p53bp1_rpt1"/>
    <property type="match status" value="1"/>
</dbReference>
<feature type="region of interest" description="Disordered" evidence="4">
    <location>
        <begin position="51"/>
        <end position="100"/>
    </location>
</feature>
<evidence type="ECO:0000313" key="7">
    <source>
        <dbReference type="Proteomes" id="UP001381693"/>
    </source>
</evidence>
<organism evidence="6 7">
    <name type="scientific">Halocaridina rubra</name>
    <name type="common">Hawaiian red shrimp</name>
    <dbReference type="NCBI Taxonomy" id="373956"/>
    <lineage>
        <taxon>Eukaryota</taxon>
        <taxon>Metazoa</taxon>
        <taxon>Ecdysozoa</taxon>
        <taxon>Arthropoda</taxon>
        <taxon>Crustacea</taxon>
        <taxon>Multicrustacea</taxon>
        <taxon>Malacostraca</taxon>
        <taxon>Eumalacostraca</taxon>
        <taxon>Eucarida</taxon>
        <taxon>Decapoda</taxon>
        <taxon>Pleocyemata</taxon>
        <taxon>Caridea</taxon>
        <taxon>Atyoidea</taxon>
        <taxon>Atyidae</taxon>
        <taxon>Halocaridina</taxon>
    </lineage>
</organism>
<dbReference type="Pfam" id="PF18428">
    <property type="entry name" value="BRCT_3"/>
    <property type="match status" value="1"/>
</dbReference>
<accession>A0AAN8WJ36</accession>
<dbReference type="InterPro" id="IPR001357">
    <property type="entry name" value="BRCT_dom"/>
</dbReference>
<dbReference type="GO" id="GO:0045944">
    <property type="term" value="P:positive regulation of transcription by RNA polymerase II"/>
    <property type="evidence" value="ECO:0007669"/>
    <property type="project" value="TreeGrafter"/>
</dbReference>
<feature type="region of interest" description="Disordered" evidence="4">
    <location>
        <begin position="726"/>
        <end position="753"/>
    </location>
</feature>
<feature type="compositionally biased region" description="Polar residues" evidence="4">
    <location>
        <begin position="1135"/>
        <end position="1146"/>
    </location>
</feature>
<feature type="compositionally biased region" description="Low complexity" evidence="4">
    <location>
        <begin position="1238"/>
        <end position="1255"/>
    </location>
</feature>
<dbReference type="InterPro" id="IPR036420">
    <property type="entry name" value="BRCT_dom_sf"/>
</dbReference>
<reference evidence="6 7" key="1">
    <citation type="submission" date="2023-11" db="EMBL/GenBank/DDBJ databases">
        <title>Halocaridina rubra genome assembly.</title>
        <authorList>
            <person name="Smith C."/>
        </authorList>
    </citation>
    <scope>NUCLEOTIDE SEQUENCE [LARGE SCALE GENOMIC DNA]</scope>
    <source>
        <strain evidence="6">EP-1</strain>
        <tissue evidence="6">Whole</tissue>
    </source>
</reference>
<sequence length="1548" mass="171095">MHFSGGRELSVTLTPSSVLPLQLTEADDDDDIQPSSEKLLLESSSAAVSTRGSLQYSSLHQGTPPKRKLSDDENADKVLSEIPLKLRRTDDVTESSESEDHRVIVNYSKLTKKELEISPKQQKLLPRNVKSPHLSKAAKQITFNLGDAGGSNKPTLFPYSESMIENVDLPSLSFTSKEEVTGVQDFPRRLPVDTEEESSDNIESARKVSRLSSDHPLDIVDDFDKDSDVEIIEDKNRSIEVVYEKSRSKSSYEEVGSQDFSLMLSGSQLDSPYSSEAGQRFSDRKCSKDLLTKHPSQTLPNLPESEDLKCHGTLSSSSDEGPAEGVGDTMYTLPATQAEEICRPAVLTQPNIDPLISLPITSSFELREADVQSKKKREEVTSQEVIRSQSPGGERKPTLKQSLCREESMPSQSIAKLKMPEILTPYSQEFLVSPESESLFVKAATAAKERVQLEVKRMEEKKVKEKGIESKSDSSFEGMDASSEKVYEPPLSSEFKTENRASIPFSGLQSCHPSPFTPVTSHSQHLPSHSTNIFGSNKKDDISTPGLQSFADETDGEDEGHSFRKRKKCRTKPPQPSEIEVESHSAVRKEFMHNFHAEFVIDSFKSGSGESIASTLASQDTEILVDKSNVFSHDEFIKAGYTWKERQMQVVEYLHPITNKRYLAVVDSSCEYKNPVTHENLYVVYEGELGSVSKIHVQHITGVPISSTSSLIRSGRVSDVSMLSRISSSSGSGYLGDKSSSSGASHRSSMLSTVESSRLSIGSVVTLPSPPREKKDFDSLRDDGLFVVPVGPAKILPTTKTNTESPKLITIDGCTSTENVTPKHKQYNVPRLDSSSSESSTPAKPPQRRGKGKKSVTPRKIESELSDLETKQGPRDSPDKQALSGVKKKTEDIALAGNDDKDKAVSPLSDIFQFMPENLRELLENSQLPLSEEEEEAFVLQGGADEEKQLAQVMKRVREVDLKPGLLVFARFVDNNFYSALLKERDGPERWKLEFLLDQKYMSVRDVYILPTDILPRGHTCYIKHSIDQFSDACVVKGHMTIESTFLHVVETERGITKRVAHSHMVLSASQAHELLQARLNFRSMVASPGRDVSLHNIVAGRRRRTPNILLSPSRKVDDNLESTEEEFEELAKSLDSSNSKKTLSRGNRGGKQRALSVLPEESESVMENVATPGTPKGHKRVGVSRKPRTPKTPKTSQNVVSNKGDNSESNFAPQMRSDFECIKEEAPPPPLKKRGRSTGQKSSSTQTPQKQSTTVESIPSTDPRLGPLPAEGCQIFTGFVILLTNGDKNIKKRNDPEDEDLPPFDRDYLELQFTRGGGQVLEKYAEAEIILGEEGRPVVTKPTPSKAKTKSMSTSTTSVILLISNTYCRTAKYMQCLAAGIPIVSFQWIISSICQNDCANWKAFLLPSGSDESGSLYEQKLVLKEGGQRSSPLVLKGEKIYLASSSSPDFTSLWQPLLCSAGAEVRVRPVKSGNLNRVFIKTVTVVVADATIPDNEMQRAQSLGIPVVSSEWVIQSLVRGKRLGYRDHPQFIQNAGVSSTKPRLDEK</sequence>
<gene>
    <name evidence="6" type="ORF">SK128_006221</name>
</gene>
<feature type="compositionally biased region" description="Basic and acidic residues" evidence="4">
    <location>
        <begin position="68"/>
        <end position="79"/>
    </location>
</feature>
<feature type="compositionally biased region" description="Polar residues" evidence="4">
    <location>
        <begin position="51"/>
        <end position="61"/>
    </location>
</feature>
<evidence type="ECO:0000313" key="6">
    <source>
        <dbReference type="EMBL" id="KAK7067122.1"/>
    </source>
</evidence>
<feature type="region of interest" description="Disordered" evidence="4">
    <location>
        <begin position="185"/>
        <end position="210"/>
    </location>
</feature>
<feature type="domain" description="BRCT" evidence="5">
    <location>
        <begin position="1431"/>
        <end position="1531"/>
    </location>
</feature>
<feature type="compositionally biased region" description="Polar residues" evidence="4">
    <location>
        <begin position="516"/>
        <end position="535"/>
    </location>
</feature>
<dbReference type="SUPFAM" id="SSF52113">
    <property type="entry name" value="BRCT domain"/>
    <property type="match status" value="2"/>
</dbReference>